<reference evidence="3 4" key="1">
    <citation type="submission" date="2018-06" db="EMBL/GenBank/DDBJ databases">
        <title>Paenibacillus montanisoli sp. nov., isolated from mountain area soil.</title>
        <authorList>
            <person name="Wu M."/>
        </authorList>
    </citation>
    <scope>NUCLEOTIDE SEQUENCE [LARGE SCALE GENOMIC DNA]</scope>
    <source>
        <strain evidence="3 4">RA17</strain>
    </source>
</reference>
<feature type="compositionally biased region" description="Basic and acidic residues" evidence="1">
    <location>
        <begin position="44"/>
        <end position="65"/>
    </location>
</feature>
<comment type="caution">
    <text evidence="3">The sequence shown here is derived from an EMBL/GenBank/DDBJ whole genome shotgun (WGS) entry which is preliminary data.</text>
</comment>
<evidence type="ECO:0000256" key="1">
    <source>
        <dbReference type="SAM" id="MobiDB-lite"/>
    </source>
</evidence>
<feature type="region of interest" description="Disordered" evidence="1">
    <location>
        <begin position="81"/>
        <end position="102"/>
    </location>
</feature>
<dbReference type="PROSITE" id="PS51257">
    <property type="entry name" value="PROKAR_LIPOPROTEIN"/>
    <property type="match status" value="1"/>
</dbReference>
<accession>A0A328TZ43</accession>
<dbReference type="Proteomes" id="UP000249260">
    <property type="component" value="Unassembled WGS sequence"/>
</dbReference>
<evidence type="ECO:0000313" key="4">
    <source>
        <dbReference type="Proteomes" id="UP000249260"/>
    </source>
</evidence>
<dbReference type="RefSeq" id="WP_112882022.1">
    <property type="nucleotide sequence ID" value="NZ_QLUW01000002.1"/>
</dbReference>
<evidence type="ECO:0000256" key="2">
    <source>
        <dbReference type="SAM" id="SignalP"/>
    </source>
</evidence>
<protein>
    <recommendedName>
        <fullName evidence="5">Lipoprotein</fullName>
    </recommendedName>
</protein>
<feature type="signal peptide" evidence="2">
    <location>
        <begin position="1"/>
        <end position="22"/>
    </location>
</feature>
<gene>
    <name evidence="3" type="ORF">DL346_10150</name>
</gene>
<evidence type="ECO:0000313" key="3">
    <source>
        <dbReference type="EMBL" id="RAP75797.1"/>
    </source>
</evidence>
<name>A0A328TZ43_9BACL</name>
<feature type="chain" id="PRO_5016269058" description="Lipoprotein" evidence="2">
    <location>
        <begin position="23"/>
        <end position="102"/>
    </location>
</feature>
<organism evidence="3 4">
    <name type="scientific">Paenibacillus montanisoli</name>
    <dbReference type="NCBI Taxonomy" id="2081970"/>
    <lineage>
        <taxon>Bacteria</taxon>
        <taxon>Bacillati</taxon>
        <taxon>Bacillota</taxon>
        <taxon>Bacilli</taxon>
        <taxon>Bacillales</taxon>
        <taxon>Paenibacillaceae</taxon>
        <taxon>Paenibacillus</taxon>
    </lineage>
</organism>
<proteinExistence type="predicted"/>
<evidence type="ECO:0008006" key="5">
    <source>
        <dbReference type="Google" id="ProtNLM"/>
    </source>
</evidence>
<keyword evidence="4" id="KW-1185">Reference proteome</keyword>
<dbReference type="AlphaFoldDB" id="A0A328TZ43"/>
<dbReference type="EMBL" id="QLUW01000002">
    <property type="protein sequence ID" value="RAP75797.1"/>
    <property type="molecule type" value="Genomic_DNA"/>
</dbReference>
<feature type="region of interest" description="Disordered" evidence="1">
    <location>
        <begin position="27"/>
        <end position="65"/>
    </location>
</feature>
<sequence>MKRIVLLLSCLCLTLALFTACGRNNDYDGRPEMKMRNYNNDNLPLRKQDVPLRNDPEYNDRDNRVFDSDRDDLFIDDEDIKLPPRVTPKATPRMTPNNTYNR</sequence>
<keyword evidence="2" id="KW-0732">Signal</keyword>
<dbReference type="OrthoDB" id="9973697at2"/>